<dbReference type="AlphaFoldDB" id="A0A210QZN8"/>
<dbReference type="InterPro" id="IPR001466">
    <property type="entry name" value="Beta-lactam-related"/>
</dbReference>
<dbReference type="SUPFAM" id="SSF56601">
    <property type="entry name" value="beta-lactamase/transpeptidase-like"/>
    <property type="match status" value="2"/>
</dbReference>
<feature type="signal peptide" evidence="1">
    <location>
        <begin position="1"/>
        <end position="20"/>
    </location>
</feature>
<protein>
    <submittedName>
        <fullName evidence="3">Gigasin-6</fullName>
    </submittedName>
</protein>
<feature type="chain" id="PRO_5012894272" evidence="1">
    <location>
        <begin position="21"/>
        <end position="1019"/>
    </location>
</feature>
<dbReference type="Proteomes" id="UP000242188">
    <property type="component" value="Unassembled WGS sequence"/>
</dbReference>
<proteinExistence type="predicted"/>
<name>A0A210QZN8_MIZYE</name>
<dbReference type="PANTHER" id="PTHR46825">
    <property type="entry name" value="D-ALANYL-D-ALANINE-CARBOXYPEPTIDASE/ENDOPEPTIDASE AMPH"/>
    <property type="match status" value="1"/>
</dbReference>
<dbReference type="Gene3D" id="2.40.128.600">
    <property type="match status" value="2"/>
</dbReference>
<evidence type="ECO:0000259" key="2">
    <source>
        <dbReference type="Pfam" id="PF00144"/>
    </source>
</evidence>
<dbReference type="OrthoDB" id="5946976at2759"/>
<dbReference type="Pfam" id="PF00144">
    <property type="entry name" value="Beta-lactamase"/>
    <property type="match status" value="2"/>
</dbReference>
<dbReference type="PANTHER" id="PTHR46825:SF15">
    <property type="entry name" value="BETA-LACTAMASE-RELATED DOMAIN-CONTAINING PROTEIN"/>
    <property type="match status" value="1"/>
</dbReference>
<feature type="domain" description="Beta-lactamase-related" evidence="2">
    <location>
        <begin position="530"/>
        <end position="857"/>
    </location>
</feature>
<accession>A0A210QZN8</accession>
<sequence>MATPSVFGLLLASLTYHVLAVVDFEAQVDHVIQQAHHCRHNNPGLAVAVVRNGKVILAKGYGVSDVTTGTPITNTTVFGIASLSKAFAATLLMKQLGPNNLSIYSNVADVLGDHFKFSTNIRTENADLRDLLAHTLGIPENNYIRLDTNLTLQNLPSRIQYLKSIHPFRSSFVYNNLMYGLVTSISEKLGQRTWPELIETNLFTPLGMSGSTFMSTVNRKSTDVAQGYVNDLDTGALVPVPEELNRHWGKIGGSGGVMSNAAEMTKWMLFHLHGGKNSAGHQVVDAHALSSIYVPRNVIRSSTVGHYFTKPVVPVTTSENTYAFGWKNGFYRGYRILRHSGTTFGYSSLLTLIPDMNIGVFITMTGSDHDYIFRTVLENYLADMALGETPWLNATTMCTFPEPWMRKHVTTHHSIVKNLPLHRSVSSYVGTYHNDAYGNLYIHASRTDHQQLKMQVGIGNWNLYPSQTADHFNGEGEGTLYKIRDLRNVQFHMDSQHSSIHSVEVPGFESHVPPVFTKTTSDISGVLQCHPTTPGLAVSVVKGGHVLLSRGYGMRNKTTQEPVTNTTLFALGSVSKAFAATLLMKQLAAHNLTIYSNVADIFGNGFQFSTAVRTEYAAIRDLLSHTMGLPRHNMIHLDPTLTLQTLPSRMKYLKSNHPFQSVYEYNNLMYGLVSAISEKLGRKSWEKLVEENLYTHLGMSSSSFLSKVDLSVSKVAQGYVTAKATGHSHAVPFELLRAWGNMPGAIGVMSSAEDMTKWMMFHLSGGRSVSGTKVMDSDILASIYYPRNSIGHSSKYFSRPNVPVATSEYSYAFGWRNGYYRGYPILRHTGTISGYSSLLTLIPNSDIGIFTSMTGSDSDYVLRTLLHNYLADVALGETPWLNETTLCTFPEPWMRKDASVSSAIETDLPFHRDVNGYAGTYHNDLYGTITLHVSSPHRHLVMQYGIATWFLYPQHAADSFSGKGHGLAAVVYDLKSIVFHTAAHGHIHSMVISSFESSDPPVFIKSASHSTSHNGPAFG</sequence>
<feature type="domain" description="Beta-lactamase-related" evidence="2">
    <location>
        <begin position="31"/>
        <end position="368"/>
    </location>
</feature>
<evidence type="ECO:0000313" key="3">
    <source>
        <dbReference type="EMBL" id="OWF54125.1"/>
    </source>
</evidence>
<gene>
    <name evidence="3" type="ORF">KP79_PYT15192</name>
</gene>
<reference evidence="3 4" key="1">
    <citation type="journal article" date="2017" name="Nat. Ecol. Evol.">
        <title>Scallop genome provides insights into evolution of bilaterian karyotype and development.</title>
        <authorList>
            <person name="Wang S."/>
            <person name="Zhang J."/>
            <person name="Jiao W."/>
            <person name="Li J."/>
            <person name="Xun X."/>
            <person name="Sun Y."/>
            <person name="Guo X."/>
            <person name="Huan P."/>
            <person name="Dong B."/>
            <person name="Zhang L."/>
            <person name="Hu X."/>
            <person name="Sun X."/>
            <person name="Wang J."/>
            <person name="Zhao C."/>
            <person name="Wang Y."/>
            <person name="Wang D."/>
            <person name="Huang X."/>
            <person name="Wang R."/>
            <person name="Lv J."/>
            <person name="Li Y."/>
            <person name="Zhang Z."/>
            <person name="Liu B."/>
            <person name="Lu W."/>
            <person name="Hui Y."/>
            <person name="Liang J."/>
            <person name="Zhou Z."/>
            <person name="Hou R."/>
            <person name="Li X."/>
            <person name="Liu Y."/>
            <person name="Li H."/>
            <person name="Ning X."/>
            <person name="Lin Y."/>
            <person name="Zhao L."/>
            <person name="Xing Q."/>
            <person name="Dou J."/>
            <person name="Li Y."/>
            <person name="Mao J."/>
            <person name="Guo H."/>
            <person name="Dou H."/>
            <person name="Li T."/>
            <person name="Mu C."/>
            <person name="Jiang W."/>
            <person name="Fu Q."/>
            <person name="Fu X."/>
            <person name="Miao Y."/>
            <person name="Liu J."/>
            <person name="Yu Q."/>
            <person name="Li R."/>
            <person name="Liao H."/>
            <person name="Li X."/>
            <person name="Kong Y."/>
            <person name="Jiang Z."/>
            <person name="Chourrout D."/>
            <person name="Li R."/>
            <person name="Bao Z."/>
        </authorList>
    </citation>
    <scope>NUCLEOTIDE SEQUENCE [LARGE SCALE GENOMIC DNA]</scope>
    <source>
        <strain evidence="3 4">PY_sf001</strain>
    </source>
</reference>
<evidence type="ECO:0000313" key="4">
    <source>
        <dbReference type="Proteomes" id="UP000242188"/>
    </source>
</evidence>
<dbReference type="InterPro" id="IPR012338">
    <property type="entry name" value="Beta-lactam/transpept-like"/>
</dbReference>
<comment type="caution">
    <text evidence="3">The sequence shown here is derived from an EMBL/GenBank/DDBJ whole genome shotgun (WGS) entry which is preliminary data.</text>
</comment>
<dbReference type="EMBL" id="NEDP02001165">
    <property type="protein sequence ID" value="OWF54125.1"/>
    <property type="molecule type" value="Genomic_DNA"/>
</dbReference>
<organism evidence="3 4">
    <name type="scientific">Mizuhopecten yessoensis</name>
    <name type="common">Japanese scallop</name>
    <name type="synonym">Patinopecten yessoensis</name>
    <dbReference type="NCBI Taxonomy" id="6573"/>
    <lineage>
        <taxon>Eukaryota</taxon>
        <taxon>Metazoa</taxon>
        <taxon>Spiralia</taxon>
        <taxon>Lophotrochozoa</taxon>
        <taxon>Mollusca</taxon>
        <taxon>Bivalvia</taxon>
        <taxon>Autobranchia</taxon>
        <taxon>Pteriomorphia</taxon>
        <taxon>Pectinida</taxon>
        <taxon>Pectinoidea</taxon>
        <taxon>Pectinidae</taxon>
        <taxon>Mizuhopecten</taxon>
    </lineage>
</organism>
<evidence type="ECO:0000256" key="1">
    <source>
        <dbReference type="SAM" id="SignalP"/>
    </source>
</evidence>
<keyword evidence="1" id="KW-0732">Signal</keyword>
<dbReference type="InterPro" id="IPR050491">
    <property type="entry name" value="AmpC-like"/>
</dbReference>
<keyword evidence="4" id="KW-1185">Reference proteome</keyword>
<dbReference type="Gene3D" id="3.40.710.10">
    <property type="entry name" value="DD-peptidase/beta-lactamase superfamily"/>
    <property type="match status" value="2"/>
</dbReference>